<keyword evidence="2" id="KW-1185">Reference proteome</keyword>
<proteinExistence type="predicted"/>
<name>A0ACD3YQX4_FUSSC</name>
<dbReference type="EMBL" id="CP090031">
    <property type="protein sequence ID" value="UPK91276.1"/>
    <property type="molecule type" value="Genomic_DNA"/>
</dbReference>
<reference evidence="1" key="1">
    <citation type="submission" date="2021-11" db="EMBL/GenBank/DDBJ databases">
        <title>Fusarium solani-melongenae Genome sequencing and assembly.</title>
        <authorList>
            <person name="Xie S."/>
            <person name="Huang L."/>
            <person name="Zhang X."/>
        </authorList>
    </citation>
    <scope>NUCLEOTIDE SEQUENCE</scope>
    <source>
        <strain evidence="1">CRI 24-3</strain>
    </source>
</reference>
<evidence type="ECO:0000313" key="2">
    <source>
        <dbReference type="Proteomes" id="UP000830768"/>
    </source>
</evidence>
<sequence>MAIPQAALWTTVTNRDGSYPPQGIVSTLRARAGTFGRYVVEAIKKHIIDDDVGKLKSSKELYRGSVSGEGGKKLGHSFTVIEDGLQVSARTQSSKSHTLKGNALMSSNPASLMPVSSPVGGWTLDKKLAEIGRFTQLTLENDMEGYTPFLWTSILGWPQDE</sequence>
<gene>
    <name evidence="1" type="ORF">LCI18_002211</name>
</gene>
<evidence type="ECO:0000313" key="1">
    <source>
        <dbReference type="EMBL" id="UPK91276.1"/>
    </source>
</evidence>
<accession>A0ACD3YQX4</accession>
<dbReference type="Proteomes" id="UP000830768">
    <property type="component" value="Chromosome 2"/>
</dbReference>
<protein>
    <submittedName>
        <fullName evidence="1">Uncharacterized protein</fullName>
    </submittedName>
</protein>
<organism evidence="1 2">
    <name type="scientific">Fusarium solani subsp. cucurbitae</name>
    <name type="common">Neocosmosporum cucurbitae</name>
    <dbReference type="NCBI Taxonomy" id="2747967"/>
    <lineage>
        <taxon>Eukaryota</taxon>
        <taxon>Fungi</taxon>
        <taxon>Dikarya</taxon>
        <taxon>Ascomycota</taxon>
        <taxon>Pezizomycotina</taxon>
        <taxon>Sordariomycetes</taxon>
        <taxon>Hypocreomycetidae</taxon>
        <taxon>Hypocreales</taxon>
        <taxon>Nectriaceae</taxon>
        <taxon>Fusarium</taxon>
        <taxon>Fusarium solani species complex</taxon>
    </lineage>
</organism>